<feature type="coiled-coil region" evidence="1">
    <location>
        <begin position="716"/>
        <end position="743"/>
    </location>
</feature>
<feature type="coiled-coil region" evidence="1">
    <location>
        <begin position="858"/>
        <end position="983"/>
    </location>
</feature>
<evidence type="ECO:0000256" key="2">
    <source>
        <dbReference type="SAM" id="MobiDB-lite"/>
    </source>
</evidence>
<feature type="coiled-coil region" evidence="1">
    <location>
        <begin position="613"/>
        <end position="640"/>
    </location>
</feature>
<feature type="compositionally biased region" description="Polar residues" evidence="2">
    <location>
        <begin position="2361"/>
        <end position="2370"/>
    </location>
</feature>
<feature type="coiled-coil region" evidence="1">
    <location>
        <begin position="392"/>
        <end position="440"/>
    </location>
</feature>
<accession>A0A0F7ULG8</accession>
<organism evidence="3">
    <name type="scientific">Neospora caninum (strain Liverpool)</name>
    <dbReference type="NCBI Taxonomy" id="572307"/>
    <lineage>
        <taxon>Eukaryota</taxon>
        <taxon>Sar</taxon>
        <taxon>Alveolata</taxon>
        <taxon>Apicomplexa</taxon>
        <taxon>Conoidasida</taxon>
        <taxon>Coccidia</taxon>
        <taxon>Eucoccidiorida</taxon>
        <taxon>Eimeriorina</taxon>
        <taxon>Sarcocystidae</taxon>
        <taxon>Neospora</taxon>
    </lineage>
</organism>
<feature type="region of interest" description="Disordered" evidence="2">
    <location>
        <begin position="2358"/>
        <end position="2402"/>
    </location>
</feature>
<proteinExistence type="predicted"/>
<reference evidence="3" key="1">
    <citation type="journal article" date="2015" name="PLoS ONE">
        <title>Comprehensive Evaluation of Toxoplasma gondii VEG and Neospora caninum LIV Genomes with Tachyzoite Stage Transcriptome and Proteome Defines Novel Transcript Features.</title>
        <authorList>
            <person name="Ramaprasad A."/>
            <person name="Mourier T."/>
            <person name="Naeem R."/>
            <person name="Malas T.B."/>
            <person name="Moussa E."/>
            <person name="Panigrahi A."/>
            <person name="Vermont S.J."/>
            <person name="Otto T.D."/>
            <person name="Wastling J."/>
            <person name="Pain A."/>
        </authorList>
    </citation>
    <scope>NUCLEOTIDE SEQUENCE</scope>
    <source>
        <strain evidence="3">Liverpool</strain>
    </source>
</reference>
<dbReference type="PANTHER" id="PTHR23159:SF31">
    <property type="entry name" value="CENTROSOME-ASSOCIATED PROTEIN CEP250 ISOFORM X1"/>
    <property type="match status" value="1"/>
</dbReference>
<feature type="region of interest" description="Disordered" evidence="2">
    <location>
        <begin position="996"/>
        <end position="1021"/>
    </location>
</feature>
<protein>
    <submittedName>
        <fullName evidence="3">Uncharacterized protein</fullName>
    </submittedName>
</protein>
<feature type="region of interest" description="Disordered" evidence="2">
    <location>
        <begin position="2426"/>
        <end position="2456"/>
    </location>
</feature>
<dbReference type="PANTHER" id="PTHR23159">
    <property type="entry name" value="CENTROSOMAL PROTEIN 2"/>
    <property type="match status" value="1"/>
</dbReference>
<feature type="region of interest" description="Disordered" evidence="2">
    <location>
        <begin position="1639"/>
        <end position="1665"/>
    </location>
</feature>
<name>A0A0F7ULG8_NEOCL</name>
<feature type="coiled-coil region" evidence="1">
    <location>
        <begin position="332"/>
        <end position="366"/>
    </location>
</feature>
<evidence type="ECO:0000313" key="3">
    <source>
        <dbReference type="EMBL" id="CEL69017.1"/>
    </source>
</evidence>
<evidence type="ECO:0000256" key="1">
    <source>
        <dbReference type="SAM" id="Coils"/>
    </source>
</evidence>
<gene>
    <name evidence="3" type="ORF">BN1204_047420</name>
</gene>
<feature type="coiled-coil region" evidence="1">
    <location>
        <begin position="1553"/>
        <end position="1594"/>
    </location>
</feature>
<sequence>MGSRTSLQPRETANLVRSRSRCAARCRSRSCNIFTARTQNVVQPVSLSIEPSSLRFHYVAIGRTYVKSVKVFNHLRRAVSVEVTCTLPALFHFRPQSFHLAPQGFQRIEILLTVQEATRAEFSSIRGLQKTATYNGEECCKSIFTLRSTYGIQKFVACVTLASQGDQKALSAYGVGTLFMNRVLGQPAGSPGTMSPRSQRFGPHSVLQTNRASTKYAEVYSHTEGCTLPGKKACAETPLPKPYMPVPVTDNVSAYGLSPLRQERARSWTRSSDTSASEMCHKMIPKRLNEPMLGPALCARLRSCEGSLPSGVQDADWNMAPGRLTNVAGKILADVRSELEQAVRRAEEAERREQKLRATLDSVDHHQGQVAGTRHEYSTLPVPQEAELRVLVEQLETENRSLARIIQDMRTTVASKCREIGRLSDEISKQSHELQQVQLENFILRQAAQRSREAACGSGGSRAAEASQPCPTLKRTTEAKDSVIVEALSTRLAEENGSLRKLLHKKEAELFQRETELSLLRNAGGANDTATVSERQVISKLNSSLTETPVKLRQAEQTVEDIQVQREAKICALESGRHLPVHDAETQTTPENPPLYAFRQFCELQTQAASALSHDFQQRLAELEQEKSDKTIEFSRLIDAKDMQIGQLSADMAGALERHAIERRNLLGRVAAQEIQLRTQREKLDHLTGILAGSNSAKEEVSKLREHEREQHQQFRANIQHKVRTLEQQLQVKSEQLKETIQSLDVLQRLVRAASLGLPHSAASTQVSQAGTDMITPVLEIPAEFSDIFATPNSIPSSASDASNRIDTIPECETTLAASEPHSREELGCKREKHPETLALSERVCSLTAALLVQSHALGLAEARASDLQNECRELRARVYQASATHEDEEPKSHQSVNETFTRERLRALERTAENLRNENNLSMQKIQQLELGEAKLQDECKLLREERQTWKRRLDTIHQDHIARAGRERKDHEQLLETLKHHFDRLHLSATYDQDMTKQRRLGSSRDAEQPPWPACLDTASGGREQDKCIYTLSSDSCPRLIEAIQELTNVVAIVATKEPLVTSGASLDKAGCNHPSQNVLLGSSGDLGLDVRPTVQAKVPWSPAESGSCSSLGRTEVRTCTGSCAGSSTGDLRYPNAMDMEVPLGSVIHQLCELFLAVGRRLVTAERRASFAQLLGSLCYKQWQLQNVREAEGIRDRNLLRQQVHALQIQVRADEASQARLVARLCGLYQQRCCDLEEQREATLQDLRLHEARCAQLTRRVEKGKEQVVALQHRLSFLQASARERQLLAEASAEETAMRRLERYKKEIMESLLSQAGTVASATGADGGHIFGRWSPTDGDLVDRLADERRERVAIHMALKEAQRQHALSETRLEQARKQVTVIVELLRHVSKDHAVVLDGDLVESSEEGYCRASLSAVERKIPPGLPNLGPLQPPEQATTGLSGVAPIAQLRSEIATLREVAHQREMDNERQEVALSHSRVEANILRQRNEALTDEIRACLTQLDEAKLSLEEGALLRKRLKDVELWASRMNETHQAEITALRRTQKFRLQQLAAQNIEKTKERLRAAEEANRQLTEQNSGYEIAIKKLNLQLQRFKESTMRHLTLQTHFQSTLEAWLTGVPDVSNEPQASRLQPLQRWGPNAAPKGAPGKQMRPLNPPVGSRRQALRNLAPDQILKHGYVPLDAVRCVLQALIQVCVQLGAVEQSALEQKATPEPASIVSASSSGLFLEPLSNPSATAHLQAVLQGQRLVILCLYSSLVERLPELGNRPSAVGTTFSCSPLATPFSGFSSTGTSRLVSALDIPALLGVKNGGCARCSAADLARRAVCRLPIERRNLHAELELGAQRLQALLQLCLHNIVFARCAQGMLEDQIVALQNSPRCLGDQAAAPAESEAAGLGNTQREGFSSAHLWRTGSPRSAEHAADSLFALSRALSLLRLIHRAADEAVPALEKADAIAESLAGKLGILFSIPVTNPERRILPQSSCWTLPMCGPSRAAFRSHSCADEAPSGAPNPNFHRASAVVVQKEGVFSRPAPATTKLTPLHTLPPRAALTNPRRTWKTAATGRDLSVAHVSKKCGRSPDARSSAPRLAHCCGSPRRPPNSCELSRTTPNVFLSPRYGEEIHTARSTAACSVESLGTSSDSSASDCLSTRYCHDAPRERRFWPHGRSLSPPPRCEGLRAVPVALARRSPALRPSRLACRRSISMPPAVLSCSSTRHARCSCSLPVCDGVENRSPFSRRKLSHSPRALFAGDNRSGAGPITRPSFRCASCRRAEKRCSLPRTPSPTHLAPIKAPSWGSHRVDSLQRRLSPCSGDETRLWPLPVPASIVHLAPGRPTWLPPPLLASARSKIGSAVVRPNSSPCSSAGESARSPQRVARRQESVGSAEEPGTQPRSTPDWTRASVVAPLSQANAENTVFSARGQNAPAAGSREHSASATAPSCSFPHPQQRKLSTKNLSRACRSSSCTAAGPSNSRVVSAPGAEGLSIPCLPLRKRTALTGRPCGRPSPPAASEKAILAWTTSSGGANSSGALSSVQDAADL</sequence>
<feature type="coiled-coil region" evidence="1">
    <location>
        <begin position="1249"/>
        <end position="1276"/>
    </location>
</feature>
<dbReference type="EMBL" id="LN714485">
    <property type="protein sequence ID" value="CEL69017.1"/>
    <property type="molecule type" value="Genomic_DNA"/>
</dbReference>
<keyword evidence="1" id="KW-0175">Coiled coil</keyword>